<keyword evidence="4" id="KW-1185">Reference proteome</keyword>
<dbReference type="Proteomes" id="UP001195769">
    <property type="component" value="Unassembled WGS sequence"/>
</dbReference>
<dbReference type="GeneID" id="64660149"/>
<dbReference type="InterPro" id="IPR052609">
    <property type="entry name" value="Ribosome_Biogenesis_Reg"/>
</dbReference>
<gene>
    <name evidence="3" type="ORF">F5891DRAFT_1179942</name>
</gene>
<evidence type="ECO:0000313" key="3">
    <source>
        <dbReference type="EMBL" id="KAG1908421.1"/>
    </source>
</evidence>
<reference evidence="3" key="1">
    <citation type="journal article" date="2020" name="New Phytol.">
        <title>Comparative genomics reveals dynamic genome evolution in host specialist ectomycorrhizal fungi.</title>
        <authorList>
            <person name="Lofgren L.A."/>
            <person name="Nguyen N.H."/>
            <person name="Vilgalys R."/>
            <person name="Ruytinx J."/>
            <person name="Liao H.L."/>
            <person name="Branco S."/>
            <person name="Kuo A."/>
            <person name="LaButti K."/>
            <person name="Lipzen A."/>
            <person name="Andreopoulos W."/>
            <person name="Pangilinan J."/>
            <person name="Riley R."/>
            <person name="Hundley H."/>
            <person name="Na H."/>
            <person name="Barry K."/>
            <person name="Grigoriev I.V."/>
            <person name="Stajich J.E."/>
            <person name="Kennedy P.G."/>
        </authorList>
    </citation>
    <scope>NUCLEOTIDE SEQUENCE</scope>
    <source>
        <strain evidence="3">FC203</strain>
    </source>
</reference>
<dbReference type="SUPFAM" id="SSF48371">
    <property type="entry name" value="ARM repeat"/>
    <property type="match status" value="1"/>
</dbReference>
<dbReference type="InterPro" id="IPR016024">
    <property type="entry name" value="ARM-type_fold"/>
</dbReference>
<feature type="domain" description="Nucleolar 27S pre-rRNA processing Urb2/Npa2 C-terminal" evidence="2">
    <location>
        <begin position="1116"/>
        <end position="1344"/>
    </location>
</feature>
<accession>A0AAD4ELR4</accession>
<dbReference type="RefSeq" id="XP_041233996.1">
    <property type="nucleotide sequence ID" value="XM_041365851.1"/>
</dbReference>
<feature type="region of interest" description="Disordered" evidence="1">
    <location>
        <begin position="441"/>
        <end position="506"/>
    </location>
</feature>
<sequence length="1346" mass="148595">MTLATPLSAQSFVRLLKAPTDPPNPESPPKIQIAWAAWDDTTIHIPNKHELIAEFILTRLLKDKSKTSDNPVIDARYWSLLRKVWLGSLLNRTPLAPIIISILTLLRDLPVTKAKELLVLVRPCFSVLWPLSVHKIGVETLLECLGAVLNVSTELFDDVILDGICETIVSSYREALGNAGNKKKLPVTFLQSHLSSWIHAISSSSHLSPQLNKAVYAAGTETLFSLDTLRASPSSESLFTALSSLPTSPTTINLTIPLLPRLFSTHTNFLRRYRTSLFPASQNNIQNRENDMRMTSMAFFASCLKLLAGNDLSWDARVDLVEAVREDAVRVLEEEKAEQKVVGLALDVLAALATVDYDVIEPVVGRILPQLILVSFTSSFVFFCEINASAVPGVFSSRLAHLPPYKNQPTYFLTSSSTFTPRRARYTHTLMHSLMPAPPFLPSDPLRHHKNSTTADAPLLSSRTPIFPRSHKRSAHSSHPPNEVEDRPRKKRRKSEPAPPSASPAPIQAMQEVDAYALSLSLTLKFAALFLSNLPFSFVTPGVREAVLEASVWAIEAARSLLCNKTSKICCADQVTGAALLRFAYHLLAWKCGGELGDMGGLLEVAKTEDAAIFFAWSSRSDTDVVVETVLDFALAYIEAHAENTDGFMVLYLIVERWLDLVDARGSKSSLDRLIKLIFSISPTFTRRVDLQGLQPKDILWGVLHNAQFWEMGNIRISVLAYLTSPLNSMKVPALDQLSNTYYLLLYVPPEYLTKQARAELVHRAMEGDVTLSSLLHVTTGEKTAKGKRKRDEGRDLEDVRQTLMHIRVFLQRMGRLGYLNTSDRESARDYVKHLMSMEVSDNTALREATINIAELYVVALLRASDQDPSASAACASIFCSLAQSGSLDEESVAQLCVLQLVERLRQDFSVFSLPGLIVASIKEVHAALTPVLHPNVIDTLPGSGTIKAWARHLSFSHWLGVTATSTSEYGQHIAAALLRNREKCKFSAETLGLLFEELRCLPNVNRKTHLGLAVGVFIFSTEAGDIKSLDEVVSSGSKHISVDDFSHLLNTVYEALESMRFPPVQCVRLVHAATVLLRDAPQGTLKVVQCLFSQCLNLFIGHTQFFAGPVDLKLACLEFVARQCSDRPAALRPVDPGPIHVLLSKILSGSPTHDSTTTPAVFHASTTILNALVRLRRDLVVHVLPHLGMVLRQLVSCTRSLRPQLAAKQSRIVTDTLPSWMAPSEPLGVSEARALARLFTSLTTKSVPRVHMQPSAEQKAESLSKPFAKHAAYVLTAHIDAVNDPLCVTRADVRRELEPGLFSLCEMMGTHSRDAIMVSALDAGGKSVLKALWKEYEKQRYIGKG</sequence>
<dbReference type="EMBL" id="JABBWK010000001">
    <property type="protein sequence ID" value="KAG1908421.1"/>
    <property type="molecule type" value="Genomic_DNA"/>
</dbReference>
<dbReference type="Pfam" id="PF10441">
    <property type="entry name" value="Urb2"/>
    <property type="match status" value="1"/>
</dbReference>
<proteinExistence type="predicted"/>
<evidence type="ECO:0000256" key="1">
    <source>
        <dbReference type="SAM" id="MobiDB-lite"/>
    </source>
</evidence>
<dbReference type="GO" id="GO:0042254">
    <property type="term" value="P:ribosome biogenesis"/>
    <property type="evidence" value="ECO:0007669"/>
    <property type="project" value="TreeGrafter"/>
</dbReference>
<name>A0AAD4ELR4_9AGAM</name>
<evidence type="ECO:0000259" key="2">
    <source>
        <dbReference type="Pfam" id="PF10441"/>
    </source>
</evidence>
<dbReference type="GO" id="GO:0005730">
    <property type="term" value="C:nucleolus"/>
    <property type="evidence" value="ECO:0007669"/>
    <property type="project" value="TreeGrafter"/>
</dbReference>
<comment type="caution">
    <text evidence="3">The sequence shown here is derived from an EMBL/GenBank/DDBJ whole genome shotgun (WGS) entry which is preliminary data.</text>
</comment>
<organism evidence="3 4">
    <name type="scientific">Suillus fuscotomentosus</name>
    <dbReference type="NCBI Taxonomy" id="1912939"/>
    <lineage>
        <taxon>Eukaryota</taxon>
        <taxon>Fungi</taxon>
        <taxon>Dikarya</taxon>
        <taxon>Basidiomycota</taxon>
        <taxon>Agaricomycotina</taxon>
        <taxon>Agaricomycetes</taxon>
        <taxon>Agaricomycetidae</taxon>
        <taxon>Boletales</taxon>
        <taxon>Suillineae</taxon>
        <taxon>Suillaceae</taxon>
        <taxon>Suillus</taxon>
    </lineage>
</organism>
<evidence type="ECO:0000313" key="4">
    <source>
        <dbReference type="Proteomes" id="UP001195769"/>
    </source>
</evidence>
<dbReference type="InterPro" id="IPR018849">
    <property type="entry name" value="Urb2/Npa2_C"/>
</dbReference>
<dbReference type="PANTHER" id="PTHR15682:SF2">
    <property type="entry name" value="UNHEALTHY RIBOSOME BIOGENESIS PROTEIN 2 HOMOLOG"/>
    <property type="match status" value="1"/>
</dbReference>
<protein>
    <submittedName>
        <fullName evidence="3">Urb2/Npa2 family-domain-containing protein</fullName>
    </submittedName>
</protein>
<dbReference type="PANTHER" id="PTHR15682">
    <property type="entry name" value="UNHEALTHY RIBOSOME BIOGENESIS PROTEIN 2 HOMOLOG"/>
    <property type="match status" value="1"/>
</dbReference>